<name>A0ABY6GIA5_9PROT</name>
<gene>
    <name evidence="1" type="ORF">N5W20_08605</name>
</gene>
<dbReference type="Proteomes" id="UP001163831">
    <property type="component" value="Chromosome"/>
</dbReference>
<evidence type="ECO:0000313" key="1">
    <source>
        <dbReference type="EMBL" id="UYH51135.1"/>
    </source>
</evidence>
<protein>
    <submittedName>
        <fullName evidence="1">RecX family transcriptional regulator</fullName>
    </submittedName>
</protein>
<dbReference type="EMBL" id="CP107052">
    <property type="protein sequence ID" value="UYH51135.1"/>
    <property type="molecule type" value="Genomic_DNA"/>
</dbReference>
<proteinExistence type="predicted"/>
<keyword evidence="2" id="KW-1185">Reference proteome</keyword>
<organism evidence="1 2">
    <name type="scientific">Candidatus Kirkpatrickella diaphorinae</name>
    <dbReference type="NCBI Taxonomy" id="2984322"/>
    <lineage>
        <taxon>Bacteria</taxon>
        <taxon>Pseudomonadati</taxon>
        <taxon>Pseudomonadota</taxon>
        <taxon>Alphaproteobacteria</taxon>
        <taxon>Acetobacterales</taxon>
        <taxon>Acetobacteraceae</taxon>
        <taxon>Candidatus Kirkpatrickella</taxon>
    </lineage>
</organism>
<dbReference type="RefSeq" id="WP_319806729.1">
    <property type="nucleotide sequence ID" value="NZ_CP107052.1"/>
</dbReference>
<accession>A0ABY6GIA5</accession>
<reference evidence="1" key="1">
    <citation type="submission" date="2022-10" db="EMBL/GenBank/DDBJ databases">
        <title>Candidatus Kirkpatrella diaphorinas gen. nov., sp. nov., an uncultured endosymbiont identified in a population of Diaphorina citri from Hawaii.</title>
        <authorList>
            <person name="Henry E.M."/>
            <person name="Carlson C.R."/>
            <person name="Kuo Y.-W."/>
        </authorList>
    </citation>
    <scope>NUCLEOTIDE SEQUENCE</scope>
    <source>
        <strain evidence="1">CADCRV1</strain>
    </source>
</reference>
<sequence>MRHVRAVGNKDAPDLRDVALRHLARFATTEKRLGEVLGRRIKRWAARAQSSGVEDEAVAAESARLHKSVPGIVSEMVRTGAVNDQSFSASRARALLRSGHSRRHATAWLQSRGVMPQDVAAGLEDALGGAEDGGANELAAALIFARKKRLGPFTSHKIAADGVEGGAPRRALAAFTRAGFSHGTACQALAFSYEEAMDAILKFRNI</sequence>
<evidence type="ECO:0000313" key="2">
    <source>
        <dbReference type="Proteomes" id="UP001163831"/>
    </source>
</evidence>